<feature type="compositionally biased region" description="Low complexity" evidence="12">
    <location>
        <begin position="1044"/>
        <end position="1054"/>
    </location>
</feature>
<keyword evidence="7" id="KW-0547">Nucleotide-binding</keyword>
<feature type="compositionally biased region" description="Gly residues" evidence="12">
    <location>
        <begin position="1104"/>
        <end position="1113"/>
    </location>
</feature>
<comment type="caution">
    <text evidence="15">The sequence shown here is derived from an EMBL/GenBank/DDBJ whole genome shotgun (WGS) entry which is preliminary data.</text>
</comment>
<keyword evidence="16" id="KW-1185">Reference proteome</keyword>
<feature type="region of interest" description="Disordered" evidence="12">
    <location>
        <begin position="715"/>
        <end position="1344"/>
    </location>
</feature>
<feature type="transmembrane region" description="Helical" evidence="13">
    <location>
        <begin position="93"/>
        <end position="112"/>
    </location>
</feature>
<keyword evidence="8" id="KW-0418">Kinase</keyword>
<dbReference type="InterPro" id="IPR036890">
    <property type="entry name" value="HATPase_C_sf"/>
</dbReference>
<evidence type="ECO:0000313" key="16">
    <source>
        <dbReference type="Proteomes" id="UP001500305"/>
    </source>
</evidence>
<evidence type="ECO:0000256" key="13">
    <source>
        <dbReference type="SAM" id="Phobius"/>
    </source>
</evidence>
<feature type="compositionally biased region" description="Low complexity" evidence="12">
    <location>
        <begin position="1083"/>
        <end position="1096"/>
    </location>
</feature>
<sequence length="1344" mass="140370">MQGRFKRGSGAAGDPESREPVAGPHQAAPANEPDQQATGAGTGPEQSAGKDGAPEAEQAGEKRRSRLRGSLNRRRATGMSRFAMRNWRIRTRLIALLLLPVVVSLVLGGLRIQSSEQNSKQLSQMTGLSDLAQKATALANALQTERDISAGPLTVSSSNQQDPDVLNARKTTDTLSKAFAASADNFDNLDLAGGQALLLQVRKDLNQLSEARSTAYTNQDNIQATITNYDVIIKDLLGITQDIAIASNSTELVKVTRALQQFSLAKEAASMQRALISAALARSGGQDLSTSDETFGIRLQTEEDNANTNFTAIYGDAAAVALRAPLTYNQVIAEAERYTKAVLNTNGIKQSDVRTYKSWYDDASAKITAEQKIESSLLEQLNGKAQQLQDDADTETVINVSLIALVLIVAIAGAAIVARSMVRSLTRLQAAAEDVAERRLPELVKTLSESDPQDVDISIAPVGVDSADEIGHVAHAFDMVHSEAVRLAAEQALLRGNINAMFTNLSRRSQGLIQRQLSLISELESREADPDQLASLFKLDHLATRMRRNGENLLVLAGEDPGRRWTRPVPLVDVLRAAASEVEQYERIELAAVPSAEVAGRVVNDLVHLLAELLENATSFSSPQTRVRVTGHALPDGRVLVEIHDTGIGLSPDDLAEINERLASPPTVDVSVSRRMGLFVVGRLSLRHGIRIQLRPSDSGGTTALVMLPIDVTTSADRRGSRGGAAQAKQQRGVAPAPRQGRGGAAEALSGRQAAALGQGASGGAPTGRPQLGQGPQAGSRPGAPGMPGAPGAPAGPGGGLPTRNPQATLPGGPQGGQPAGAPNAPQAGGGLPTRNPQATLPGGPQGGQPAGAPNAPQAGGGLPTRSVGKSLRETPAPGQPPRRTPGASGAPAGPGGGLPRRGDAGSGANRPGPAQERPRPNAEQPQHGWAEQPSNGGLPTRPARGEQGRPGQELPNRRPQTAPGQPQQPAPAARPQAPQAGQQPPAQQPQAQGQAPAQQVQQAQPQASQALAQQAAQPPAAAETTGSLSRPRFEASQIDPRDPLGLGLVEPVLPSVPNPAAPQAASAPQVPDGRQPQPNLPQPAQERPAPQRQQPMALPTGPGIDGPQGTIGDGRQFQQPALGRPRPTYQPQRPGTTAPGFPADLAAQQQPQAPQAGQQPPQAQAPQQRMEQERPRPVMPDQQGQQGQQGQPGPAAQPGQASEAPWRPSANDERWRRAEQVRQPSTSGMTLSGLPRRTPQANLVSGTAEAAPLTGPQVSRAPEEVRGRLTNLRRGIQQGRQAGAGGTTPAGGTPVPGTGAPTGNPGGAAHPGQRPTRPQRFDGFDAPRGNGGFGEFGPDHQER</sequence>
<evidence type="ECO:0000256" key="12">
    <source>
        <dbReference type="SAM" id="MobiDB-lite"/>
    </source>
</evidence>
<protein>
    <recommendedName>
        <fullName evidence="3">histidine kinase</fullName>
        <ecNumber evidence="3">2.7.13.3</ecNumber>
    </recommendedName>
</protein>
<feature type="compositionally biased region" description="Low complexity" evidence="12">
    <location>
        <begin position="732"/>
        <end position="759"/>
    </location>
</feature>
<comment type="catalytic activity">
    <reaction evidence="1">
        <text>ATP + protein L-histidine = ADP + protein N-phospho-L-histidine.</text>
        <dbReference type="EC" id="2.7.13.3"/>
    </reaction>
</comment>
<name>A0ABP5RQT8_9ACTN</name>
<dbReference type="InterPro" id="IPR013587">
    <property type="entry name" value="Nitrate/nitrite_sensing"/>
</dbReference>
<dbReference type="EMBL" id="BAAATR010000036">
    <property type="protein sequence ID" value="GAA2268445.1"/>
    <property type="molecule type" value="Genomic_DNA"/>
</dbReference>
<keyword evidence="13" id="KW-0472">Membrane</keyword>
<feature type="domain" description="Histidine kinase" evidence="14">
    <location>
        <begin position="606"/>
        <end position="712"/>
    </location>
</feature>
<keyword evidence="4" id="KW-0597">Phosphoprotein</keyword>
<keyword evidence="6 13" id="KW-0812">Transmembrane</keyword>
<keyword evidence="10 13" id="KW-1133">Transmembrane helix</keyword>
<evidence type="ECO:0000313" key="15">
    <source>
        <dbReference type="EMBL" id="GAA2268445.1"/>
    </source>
</evidence>
<evidence type="ECO:0000256" key="9">
    <source>
        <dbReference type="ARBA" id="ARBA00022840"/>
    </source>
</evidence>
<evidence type="ECO:0000256" key="10">
    <source>
        <dbReference type="ARBA" id="ARBA00022989"/>
    </source>
</evidence>
<evidence type="ECO:0000256" key="1">
    <source>
        <dbReference type="ARBA" id="ARBA00000085"/>
    </source>
</evidence>
<dbReference type="SMART" id="SM00304">
    <property type="entry name" value="HAMP"/>
    <property type="match status" value="1"/>
</dbReference>
<accession>A0ABP5RQT8</accession>
<organism evidence="15 16">
    <name type="scientific">Kitasatospora cystarginea</name>
    <dbReference type="NCBI Taxonomy" id="58350"/>
    <lineage>
        <taxon>Bacteria</taxon>
        <taxon>Bacillati</taxon>
        <taxon>Actinomycetota</taxon>
        <taxon>Actinomycetes</taxon>
        <taxon>Kitasatosporales</taxon>
        <taxon>Streptomycetaceae</taxon>
        <taxon>Kitasatospora</taxon>
    </lineage>
</organism>
<evidence type="ECO:0000256" key="6">
    <source>
        <dbReference type="ARBA" id="ARBA00022692"/>
    </source>
</evidence>
<proteinExistence type="predicted"/>
<dbReference type="SUPFAM" id="SSF55874">
    <property type="entry name" value="ATPase domain of HSP90 chaperone/DNA topoisomerase II/histidine kinase"/>
    <property type="match status" value="1"/>
</dbReference>
<dbReference type="InterPro" id="IPR003660">
    <property type="entry name" value="HAMP_dom"/>
</dbReference>
<feature type="compositionally biased region" description="Low complexity" evidence="12">
    <location>
        <begin position="1062"/>
        <end position="1072"/>
    </location>
</feature>
<dbReference type="InterPro" id="IPR050980">
    <property type="entry name" value="2C_sensor_his_kinase"/>
</dbReference>
<dbReference type="Pfam" id="PF02518">
    <property type="entry name" value="HATPase_c"/>
    <property type="match status" value="1"/>
</dbReference>
<evidence type="ECO:0000256" key="7">
    <source>
        <dbReference type="ARBA" id="ARBA00022741"/>
    </source>
</evidence>
<evidence type="ECO:0000259" key="14">
    <source>
        <dbReference type="PROSITE" id="PS50109"/>
    </source>
</evidence>
<dbReference type="PANTHER" id="PTHR44936">
    <property type="entry name" value="SENSOR PROTEIN CREC"/>
    <property type="match status" value="1"/>
</dbReference>
<evidence type="ECO:0000256" key="4">
    <source>
        <dbReference type="ARBA" id="ARBA00022553"/>
    </source>
</evidence>
<dbReference type="InterPro" id="IPR005467">
    <property type="entry name" value="His_kinase_dom"/>
</dbReference>
<keyword evidence="5" id="KW-0808">Transferase</keyword>
<dbReference type="InterPro" id="IPR003594">
    <property type="entry name" value="HATPase_dom"/>
</dbReference>
<evidence type="ECO:0000256" key="2">
    <source>
        <dbReference type="ARBA" id="ARBA00004370"/>
    </source>
</evidence>
<evidence type="ECO:0000256" key="8">
    <source>
        <dbReference type="ARBA" id="ARBA00022777"/>
    </source>
</evidence>
<gene>
    <name evidence="15" type="ORF">GCM10010430_62220</name>
</gene>
<dbReference type="PANTHER" id="PTHR44936:SF9">
    <property type="entry name" value="SENSOR PROTEIN CREC"/>
    <property type="match status" value="1"/>
</dbReference>
<dbReference type="Gene3D" id="3.30.565.10">
    <property type="entry name" value="Histidine kinase-like ATPase, C-terminal domain"/>
    <property type="match status" value="1"/>
</dbReference>
<feature type="compositionally biased region" description="Low complexity" evidence="12">
    <location>
        <begin position="1147"/>
        <end position="1169"/>
    </location>
</feature>
<comment type="subcellular location">
    <subcellularLocation>
        <location evidence="2">Membrane</location>
    </subcellularLocation>
</comment>
<evidence type="ECO:0000256" key="5">
    <source>
        <dbReference type="ARBA" id="ARBA00022679"/>
    </source>
</evidence>
<dbReference type="EC" id="2.7.13.3" evidence="3"/>
<feature type="compositionally biased region" description="Low complexity" evidence="12">
    <location>
        <begin position="1291"/>
        <end position="1313"/>
    </location>
</feature>
<dbReference type="PROSITE" id="PS50109">
    <property type="entry name" value="HIS_KIN"/>
    <property type="match status" value="1"/>
</dbReference>
<reference evidence="16" key="1">
    <citation type="journal article" date="2019" name="Int. J. Syst. Evol. Microbiol.">
        <title>The Global Catalogue of Microorganisms (GCM) 10K type strain sequencing project: providing services to taxonomists for standard genome sequencing and annotation.</title>
        <authorList>
            <consortium name="The Broad Institute Genomics Platform"/>
            <consortium name="The Broad Institute Genome Sequencing Center for Infectious Disease"/>
            <person name="Wu L."/>
            <person name="Ma J."/>
        </authorList>
    </citation>
    <scope>NUCLEOTIDE SEQUENCE [LARGE SCALE GENOMIC DNA]</scope>
    <source>
        <strain evidence="16">JCM 7356</strain>
    </source>
</reference>
<dbReference type="Pfam" id="PF08376">
    <property type="entry name" value="NIT"/>
    <property type="match status" value="1"/>
</dbReference>
<dbReference type="Gene3D" id="6.10.340.10">
    <property type="match status" value="1"/>
</dbReference>
<feature type="compositionally biased region" description="Low complexity" evidence="12">
    <location>
        <begin position="1183"/>
        <end position="1202"/>
    </location>
</feature>
<feature type="compositionally biased region" description="Basic residues" evidence="12">
    <location>
        <begin position="63"/>
        <end position="73"/>
    </location>
</feature>
<feature type="transmembrane region" description="Helical" evidence="13">
    <location>
        <begin position="397"/>
        <end position="418"/>
    </location>
</feature>
<feature type="compositionally biased region" description="Low complexity" evidence="12">
    <location>
        <begin position="960"/>
        <end position="1023"/>
    </location>
</feature>
<feature type="region of interest" description="Disordered" evidence="12">
    <location>
        <begin position="1"/>
        <end position="73"/>
    </location>
</feature>
<dbReference type="SMART" id="SM00387">
    <property type="entry name" value="HATPase_c"/>
    <property type="match status" value="1"/>
</dbReference>
<evidence type="ECO:0000256" key="11">
    <source>
        <dbReference type="ARBA" id="ARBA00023012"/>
    </source>
</evidence>
<keyword evidence="9" id="KW-0067">ATP-binding</keyword>
<evidence type="ECO:0000256" key="3">
    <source>
        <dbReference type="ARBA" id="ARBA00012438"/>
    </source>
</evidence>
<feature type="compositionally biased region" description="Basic and acidic residues" evidence="12">
    <location>
        <begin position="1211"/>
        <end position="1221"/>
    </location>
</feature>
<dbReference type="Proteomes" id="UP001500305">
    <property type="component" value="Unassembled WGS sequence"/>
</dbReference>
<keyword evidence="11" id="KW-0902">Two-component regulatory system</keyword>